<gene>
    <name evidence="4 6" type="primary">nagB</name>
    <name evidence="6" type="ORF">NCTC10571_02179</name>
</gene>
<organism evidence="6 7">
    <name type="scientific">Megamonas hypermegale</name>
    <dbReference type="NCBI Taxonomy" id="158847"/>
    <lineage>
        <taxon>Bacteria</taxon>
        <taxon>Bacillati</taxon>
        <taxon>Bacillota</taxon>
        <taxon>Negativicutes</taxon>
        <taxon>Selenomonadales</taxon>
        <taxon>Selenomonadaceae</taxon>
        <taxon>Megamonas</taxon>
    </lineage>
</organism>
<feature type="active site" description="Proton acceptor; for ring-opening step" evidence="4">
    <location>
        <position position="138"/>
    </location>
</feature>
<comment type="pathway">
    <text evidence="4">Amino-sugar metabolism; N-acetylneuraminate degradation; D-fructose 6-phosphate from N-acetylneuraminate: step 5/5.</text>
</comment>
<dbReference type="InterPro" id="IPR006148">
    <property type="entry name" value="Glc/Gal-6P_isomerase"/>
</dbReference>
<dbReference type="InterPro" id="IPR037171">
    <property type="entry name" value="NagB/RpiA_transferase-like"/>
</dbReference>
<reference evidence="6 7" key="1">
    <citation type="submission" date="2018-06" db="EMBL/GenBank/DDBJ databases">
        <authorList>
            <consortium name="Pathogen Informatics"/>
            <person name="Doyle S."/>
        </authorList>
    </citation>
    <scope>NUCLEOTIDE SEQUENCE [LARGE SCALE GENOMIC DNA]</scope>
    <source>
        <strain evidence="6 7">NCTC10571</strain>
    </source>
</reference>
<comment type="catalytic activity">
    <reaction evidence="1 4">
        <text>alpha-D-glucosamine 6-phosphate + H2O = beta-D-fructose 6-phosphate + NH4(+)</text>
        <dbReference type="Rhea" id="RHEA:12172"/>
        <dbReference type="ChEBI" id="CHEBI:15377"/>
        <dbReference type="ChEBI" id="CHEBI:28938"/>
        <dbReference type="ChEBI" id="CHEBI:57634"/>
        <dbReference type="ChEBI" id="CHEBI:75989"/>
        <dbReference type="EC" id="3.5.99.6"/>
    </reaction>
</comment>
<evidence type="ECO:0000256" key="3">
    <source>
        <dbReference type="ARBA" id="ARBA00023277"/>
    </source>
</evidence>
<evidence type="ECO:0000259" key="5">
    <source>
        <dbReference type="Pfam" id="PF01182"/>
    </source>
</evidence>
<evidence type="ECO:0000256" key="1">
    <source>
        <dbReference type="ARBA" id="ARBA00000644"/>
    </source>
</evidence>
<comment type="similarity">
    <text evidence="4">Belongs to the glucosamine/galactosamine-6-phosphate isomerase family. NagB subfamily.</text>
</comment>
<dbReference type="CDD" id="cd01399">
    <property type="entry name" value="GlcN6P_deaminase"/>
    <property type="match status" value="1"/>
</dbReference>
<dbReference type="PANTHER" id="PTHR11280">
    <property type="entry name" value="GLUCOSAMINE-6-PHOSPHATE ISOMERASE"/>
    <property type="match status" value="1"/>
</dbReference>
<dbReference type="RefSeq" id="WP_008539730.1">
    <property type="nucleotide sequence ID" value="NZ_UGPP01000001.1"/>
</dbReference>
<evidence type="ECO:0000256" key="4">
    <source>
        <dbReference type="HAMAP-Rule" id="MF_01241"/>
    </source>
</evidence>
<comment type="caution">
    <text evidence="4">Lacks conserved residue(s) required for the propagation of feature annotation.</text>
</comment>
<dbReference type="GO" id="GO:0005737">
    <property type="term" value="C:cytoplasm"/>
    <property type="evidence" value="ECO:0007669"/>
    <property type="project" value="TreeGrafter"/>
</dbReference>
<dbReference type="GO" id="GO:0019262">
    <property type="term" value="P:N-acetylneuraminate catabolic process"/>
    <property type="evidence" value="ECO:0007669"/>
    <property type="project" value="UniProtKB-UniRule"/>
</dbReference>
<comment type="function">
    <text evidence="4">Catalyzes the reversible isomerization-deamination of glucosamine 6-phosphate (GlcN6P) to form fructose 6-phosphate (Fru6P) and ammonium ion.</text>
</comment>
<protein>
    <recommendedName>
        <fullName evidence="4">Glucosamine-6-phosphate deaminase</fullName>
        <ecNumber evidence="4">3.5.99.6</ecNumber>
    </recommendedName>
    <alternativeName>
        <fullName evidence="4">GlcN6P deaminase</fullName>
        <shortName evidence="4">GNPDA</shortName>
    </alternativeName>
    <alternativeName>
        <fullName evidence="4">Glucosamine-6-phosphate isomerase</fullName>
    </alternativeName>
</protein>
<dbReference type="NCBIfam" id="NF001684">
    <property type="entry name" value="PRK00443.1-4"/>
    <property type="match status" value="1"/>
</dbReference>
<evidence type="ECO:0000256" key="2">
    <source>
        <dbReference type="ARBA" id="ARBA00022801"/>
    </source>
</evidence>
<dbReference type="GO" id="GO:0004342">
    <property type="term" value="F:glucosamine-6-phosphate deaminase activity"/>
    <property type="evidence" value="ECO:0007669"/>
    <property type="project" value="UniProtKB-UniRule"/>
</dbReference>
<dbReference type="NCBIfam" id="TIGR00502">
    <property type="entry name" value="nagB"/>
    <property type="match status" value="1"/>
</dbReference>
<evidence type="ECO:0000313" key="6">
    <source>
        <dbReference type="EMBL" id="STY71991.1"/>
    </source>
</evidence>
<dbReference type="InterPro" id="IPR004547">
    <property type="entry name" value="Glucosamine6P_isomerase"/>
</dbReference>
<proteinExistence type="inferred from homology"/>
<name>A0A378NUG2_9FIRM</name>
<dbReference type="Pfam" id="PF01182">
    <property type="entry name" value="Glucosamine_iso"/>
    <property type="match status" value="1"/>
</dbReference>
<feature type="active site" description="For ring-opening step" evidence="4">
    <location>
        <position position="136"/>
    </location>
</feature>
<dbReference type="Proteomes" id="UP000255234">
    <property type="component" value="Unassembled WGS sequence"/>
</dbReference>
<dbReference type="SUPFAM" id="SSF100950">
    <property type="entry name" value="NagB/RpiA/CoA transferase-like"/>
    <property type="match status" value="1"/>
</dbReference>
<dbReference type="FunFam" id="3.40.50.1360:FF:000003">
    <property type="entry name" value="Glucosamine-6-phosphate deaminase"/>
    <property type="match status" value="1"/>
</dbReference>
<dbReference type="GeneID" id="62779503"/>
<dbReference type="UniPathway" id="UPA00629">
    <property type="reaction ID" value="UER00684"/>
</dbReference>
<dbReference type="EC" id="3.5.99.6" evidence="4"/>
<evidence type="ECO:0000313" key="7">
    <source>
        <dbReference type="Proteomes" id="UP000255234"/>
    </source>
</evidence>
<dbReference type="AlphaFoldDB" id="A0A378NUG2"/>
<feature type="active site" description="For ring-opening step" evidence="4">
    <location>
        <position position="143"/>
    </location>
</feature>
<dbReference type="GO" id="GO:0042802">
    <property type="term" value="F:identical protein binding"/>
    <property type="evidence" value="ECO:0007669"/>
    <property type="project" value="TreeGrafter"/>
</dbReference>
<dbReference type="GO" id="GO:0005975">
    <property type="term" value="P:carbohydrate metabolic process"/>
    <property type="evidence" value="ECO:0007669"/>
    <property type="project" value="InterPro"/>
</dbReference>
<dbReference type="PANTHER" id="PTHR11280:SF5">
    <property type="entry name" value="GLUCOSAMINE-6-PHOSPHATE ISOMERASE"/>
    <property type="match status" value="1"/>
</dbReference>
<sequence length="251" mass="28096">MRIIVTDSYEEMSKVAARIVAGQLYLKPNSVLGLATGSTPEGMYANLVKVHQSVGLDFSEVISFNLDEYIGLDKENEQSYYYFMHKHLFDHVNIKPENIHIPNGNPENLEEECKKYDKLIEAKGGIDLQVLGIGQNAHIGFNEPDIKFEATTHKVKLDEETIKANSRFFENEEDVPKYAISMGIKTIMLAKKIILLASGKNKAEAIYKAVYGSVRPDAPASILQLHQDVVVIVDKDAASLLPEKDKKVFVK</sequence>
<dbReference type="Gene3D" id="3.40.50.1360">
    <property type="match status" value="1"/>
</dbReference>
<dbReference type="GO" id="GO:0006043">
    <property type="term" value="P:glucosamine catabolic process"/>
    <property type="evidence" value="ECO:0007669"/>
    <property type="project" value="TreeGrafter"/>
</dbReference>
<feature type="domain" description="Glucosamine/galactosamine-6-phosphate isomerase" evidence="5">
    <location>
        <begin position="29"/>
        <end position="228"/>
    </location>
</feature>
<dbReference type="EMBL" id="UGPP01000001">
    <property type="protein sequence ID" value="STY71991.1"/>
    <property type="molecule type" value="Genomic_DNA"/>
</dbReference>
<accession>A0A378NUG2</accession>
<keyword evidence="2 4" id="KW-0378">Hydrolase</keyword>
<dbReference type="HAMAP" id="MF_01241">
    <property type="entry name" value="GlcN6P_deamin"/>
    <property type="match status" value="1"/>
</dbReference>
<feature type="active site" description="Proton acceptor; for enolization step" evidence="4">
    <location>
        <position position="67"/>
    </location>
</feature>
<dbReference type="GO" id="GO:0006046">
    <property type="term" value="P:N-acetylglucosamine catabolic process"/>
    <property type="evidence" value="ECO:0007669"/>
    <property type="project" value="UniProtKB-UniRule"/>
</dbReference>
<keyword evidence="3 4" id="KW-0119">Carbohydrate metabolism</keyword>